<dbReference type="GO" id="GO:0000470">
    <property type="term" value="P:maturation of LSU-rRNA"/>
    <property type="evidence" value="ECO:0007669"/>
    <property type="project" value="TreeGrafter"/>
</dbReference>
<evidence type="ECO:0000313" key="4">
    <source>
        <dbReference type="EMBL" id="CAG7785806.1"/>
    </source>
</evidence>
<dbReference type="PANTHER" id="PTHR13245">
    <property type="entry name" value="RRP15-LIKE PROTEIN"/>
    <property type="match status" value="1"/>
</dbReference>
<comment type="similarity">
    <text evidence="1">Belongs to the RRP15 family.</text>
</comment>
<gene>
    <name evidence="4" type="ORF">AFUS01_LOCUS24410</name>
</gene>
<dbReference type="EMBL" id="CAJVCH010304521">
    <property type="protein sequence ID" value="CAG7785806.1"/>
    <property type="molecule type" value="Genomic_DNA"/>
</dbReference>
<proteinExistence type="inferred from homology"/>
<name>A0A8J2K9W1_9HEXA</name>
<dbReference type="GO" id="GO:0030687">
    <property type="term" value="C:preribosome, large subunit precursor"/>
    <property type="evidence" value="ECO:0007669"/>
    <property type="project" value="TreeGrafter"/>
</dbReference>
<protein>
    <recommendedName>
        <fullName evidence="2">RRP15-like protein</fullName>
    </recommendedName>
</protein>
<dbReference type="Proteomes" id="UP000708208">
    <property type="component" value="Unassembled WGS sequence"/>
</dbReference>
<evidence type="ECO:0000256" key="1">
    <source>
        <dbReference type="ARBA" id="ARBA00007462"/>
    </source>
</evidence>
<dbReference type="PANTHER" id="PTHR13245:SF14">
    <property type="entry name" value="RRP15-LIKE PROTEIN"/>
    <property type="match status" value="1"/>
</dbReference>
<dbReference type="GO" id="GO:0000460">
    <property type="term" value="P:maturation of 5.8S rRNA"/>
    <property type="evidence" value="ECO:0007669"/>
    <property type="project" value="TreeGrafter"/>
</dbReference>
<comment type="caution">
    <text evidence="4">The sequence shown here is derived from an EMBL/GenBank/DDBJ whole genome shotgun (WGS) entry which is preliminary data.</text>
</comment>
<dbReference type="OrthoDB" id="20949at2759"/>
<evidence type="ECO:0000256" key="2">
    <source>
        <dbReference type="ARBA" id="ARBA00017475"/>
    </source>
</evidence>
<organism evidence="4 5">
    <name type="scientific">Allacma fusca</name>
    <dbReference type="NCBI Taxonomy" id="39272"/>
    <lineage>
        <taxon>Eukaryota</taxon>
        <taxon>Metazoa</taxon>
        <taxon>Ecdysozoa</taxon>
        <taxon>Arthropoda</taxon>
        <taxon>Hexapoda</taxon>
        <taxon>Collembola</taxon>
        <taxon>Symphypleona</taxon>
        <taxon>Sminthuridae</taxon>
        <taxon>Allacma</taxon>
    </lineage>
</organism>
<dbReference type="InterPro" id="IPR012459">
    <property type="entry name" value="Rrp15"/>
</dbReference>
<evidence type="ECO:0000256" key="3">
    <source>
        <dbReference type="SAM" id="MobiDB-lite"/>
    </source>
</evidence>
<keyword evidence="5" id="KW-1185">Reference proteome</keyword>
<sequence>MSEVIEEEKNDEGPEQVVSGWADAMSKILGSTKPKKKKILILSRAKKDYEVRKPIVKQGAGVEVVPTDAAVGDSEPVACEKDAKIAKPTKKRKKGGNDEDGDEEISLKKRRKMELKQKRIQREWENINRVKPDINKDRDAERQLMKIAT</sequence>
<dbReference type="AlphaFoldDB" id="A0A8J2K9W1"/>
<feature type="region of interest" description="Disordered" evidence="3">
    <location>
        <begin position="81"/>
        <end position="110"/>
    </location>
</feature>
<evidence type="ECO:0000313" key="5">
    <source>
        <dbReference type="Proteomes" id="UP000708208"/>
    </source>
</evidence>
<reference evidence="4" key="1">
    <citation type="submission" date="2021-06" db="EMBL/GenBank/DDBJ databases">
        <authorList>
            <person name="Hodson N. C."/>
            <person name="Mongue J. A."/>
            <person name="Jaron S. K."/>
        </authorList>
    </citation>
    <scope>NUCLEOTIDE SEQUENCE</scope>
</reference>
<feature type="non-terminal residue" evidence="4">
    <location>
        <position position="1"/>
    </location>
</feature>
<accession>A0A8J2K9W1</accession>